<reference evidence="2" key="1">
    <citation type="submission" date="2023-10" db="EMBL/GenBank/DDBJ databases">
        <title>Development of a sustainable strategy for remediation of hydrocarbon-contaminated territories based on the waste exchange concept.</title>
        <authorList>
            <person name="Krivoruchko A."/>
        </authorList>
    </citation>
    <scope>NUCLEOTIDE SEQUENCE</scope>
    <source>
        <strain evidence="2">IEGM 68</strain>
    </source>
</reference>
<dbReference type="Proteomes" id="UP001185863">
    <property type="component" value="Unassembled WGS sequence"/>
</dbReference>
<dbReference type="SUPFAM" id="SSF54593">
    <property type="entry name" value="Glyoxalase/Bleomycin resistance protein/Dihydroxybiphenyl dioxygenase"/>
    <property type="match status" value="1"/>
</dbReference>
<accession>A0AAE4V165</accession>
<dbReference type="EMBL" id="JAWLUP010000064">
    <property type="protein sequence ID" value="MDV7266936.1"/>
    <property type="molecule type" value="Genomic_DNA"/>
</dbReference>
<evidence type="ECO:0000313" key="2">
    <source>
        <dbReference type="EMBL" id="MDV7266936.1"/>
    </source>
</evidence>
<dbReference type="Gene3D" id="3.10.180.10">
    <property type="entry name" value="2,3-Dihydroxybiphenyl 1,2-Dioxygenase, domain 1"/>
    <property type="match status" value="1"/>
</dbReference>
<dbReference type="PROSITE" id="PS51819">
    <property type="entry name" value="VOC"/>
    <property type="match status" value="1"/>
</dbReference>
<feature type="domain" description="VOC" evidence="1">
    <location>
        <begin position="5"/>
        <end position="134"/>
    </location>
</feature>
<proteinExistence type="predicted"/>
<evidence type="ECO:0000259" key="1">
    <source>
        <dbReference type="PROSITE" id="PS51819"/>
    </source>
</evidence>
<sequence length="158" mass="17350">MKAEDLFHLGIVTDKPEATRMELRALFGYEWGDEIGGPIAVTVPDGDTVVDLSCAYSVTTPRIEVVRSVPGTLWEQAPGIHHAGYWSDDVAADAEKLVRFGFVTEATRVGSDGQPFFTFHRSATTGLRIELVSRVAQPGLQRCWARPERLSRGPAEAH</sequence>
<dbReference type="AlphaFoldDB" id="A0AAE4V165"/>
<dbReference type="InterPro" id="IPR029068">
    <property type="entry name" value="Glyas_Bleomycin-R_OHBP_Dase"/>
</dbReference>
<protein>
    <submittedName>
        <fullName evidence="2">VOC family protein</fullName>
    </submittedName>
</protein>
<dbReference type="RefSeq" id="WP_317743725.1">
    <property type="nucleotide sequence ID" value="NZ_JAWLUP010000064.1"/>
</dbReference>
<dbReference type="InterPro" id="IPR037523">
    <property type="entry name" value="VOC_core"/>
</dbReference>
<name>A0AAE4V165_9NOCA</name>
<comment type="caution">
    <text evidence="2">The sequence shown here is derived from an EMBL/GenBank/DDBJ whole genome shotgun (WGS) entry which is preliminary data.</text>
</comment>
<evidence type="ECO:0000313" key="3">
    <source>
        <dbReference type="Proteomes" id="UP001185863"/>
    </source>
</evidence>
<organism evidence="2 3">
    <name type="scientific">Rhodococcus oxybenzonivorans</name>
    <dbReference type="NCBI Taxonomy" id="1990687"/>
    <lineage>
        <taxon>Bacteria</taxon>
        <taxon>Bacillati</taxon>
        <taxon>Actinomycetota</taxon>
        <taxon>Actinomycetes</taxon>
        <taxon>Mycobacteriales</taxon>
        <taxon>Nocardiaceae</taxon>
        <taxon>Rhodococcus</taxon>
    </lineage>
</organism>
<gene>
    <name evidence="2" type="ORF">R4315_20625</name>
</gene>
<dbReference type="Pfam" id="PF13669">
    <property type="entry name" value="Glyoxalase_4"/>
    <property type="match status" value="1"/>
</dbReference>